<dbReference type="InterPro" id="IPR031107">
    <property type="entry name" value="Small_HSP"/>
</dbReference>
<accession>A0A1H1H391</accession>
<dbReference type="PANTHER" id="PTHR11527">
    <property type="entry name" value="HEAT-SHOCK PROTEIN 20 FAMILY MEMBER"/>
    <property type="match status" value="1"/>
</dbReference>
<comment type="similarity">
    <text evidence="1 2">Belongs to the small heat shock protein (HSP20) family.</text>
</comment>
<name>A0A1H1H391_9ACTN</name>
<dbReference type="OrthoDB" id="5242916at2"/>
<protein>
    <submittedName>
        <fullName evidence="4">HSP20 family protein</fullName>
    </submittedName>
</protein>
<dbReference type="InterPro" id="IPR002068">
    <property type="entry name" value="A-crystallin/Hsp20_dom"/>
</dbReference>
<gene>
    <name evidence="4" type="ORF">SAMN04489764_4030</name>
</gene>
<evidence type="ECO:0000256" key="1">
    <source>
        <dbReference type="PROSITE-ProRule" id="PRU00285"/>
    </source>
</evidence>
<organism evidence="4 5">
    <name type="scientific">Thermostaphylospora chromogena</name>
    <dbReference type="NCBI Taxonomy" id="35622"/>
    <lineage>
        <taxon>Bacteria</taxon>
        <taxon>Bacillati</taxon>
        <taxon>Actinomycetota</taxon>
        <taxon>Actinomycetes</taxon>
        <taxon>Streptosporangiales</taxon>
        <taxon>Thermomonosporaceae</taxon>
        <taxon>Thermostaphylospora</taxon>
    </lineage>
</organism>
<dbReference type="AlphaFoldDB" id="A0A1H1H391"/>
<dbReference type="STRING" id="35622.SAMN04489764_4030"/>
<reference evidence="4 5" key="1">
    <citation type="submission" date="2016-10" db="EMBL/GenBank/DDBJ databases">
        <authorList>
            <person name="de Groot N.N."/>
        </authorList>
    </citation>
    <scope>NUCLEOTIDE SEQUENCE [LARGE SCALE GENOMIC DNA]</scope>
    <source>
        <strain evidence="4 5">DSM 43794</strain>
    </source>
</reference>
<proteinExistence type="inferred from homology"/>
<evidence type="ECO:0000256" key="2">
    <source>
        <dbReference type="RuleBase" id="RU003616"/>
    </source>
</evidence>
<feature type="domain" description="SHSP" evidence="3">
    <location>
        <begin position="26"/>
        <end position="137"/>
    </location>
</feature>
<dbReference type="PROSITE" id="PS01031">
    <property type="entry name" value="SHSP"/>
    <property type="match status" value="1"/>
</dbReference>
<evidence type="ECO:0000313" key="4">
    <source>
        <dbReference type="EMBL" id="SDR19975.1"/>
    </source>
</evidence>
<dbReference type="RefSeq" id="WP_093260993.1">
    <property type="nucleotide sequence ID" value="NZ_FNKK01000002.1"/>
</dbReference>
<evidence type="ECO:0000313" key="5">
    <source>
        <dbReference type="Proteomes" id="UP000217103"/>
    </source>
</evidence>
<dbReference type="Proteomes" id="UP000217103">
    <property type="component" value="Unassembled WGS sequence"/>
</dbReference>
<dbReference type="CDD" id="cd06464">
    <property type="entry name" value="ACD_sHsps-like"/>
    <property type="match status" value="1"/>
</dbReference>
<dbReference type="EMBL" id="FNKK01000002">
    <property type="protein sequence ID" value="SDR19975.1"/>
    <property type="molecule type" value="Genomic_DNA"/>
</dbReference>
<dbReference type="Pfam" id="PF00011">
    <property type="entry name" value="HSP20"/>
    <property type="match status" value="1"/>
</dbReference>
<sequence length="144" mass="16242">MFLATIDPFVQEFERRFDRLARTAFGDAYGSAMPMDCVRRTDDVLLRFDVPGVDPGSIDVTVDGDVLSVTATREEEWGHDDHPFVRERPMGTVTRRIHLSENLDSDRIEADYSGGVLTVRIPLRERAKPRKIAIGRGKLKALKA</sequence>
<dbReference type="Gene3D" id="2.60.40.790">
    <property type="match status" value="1"/>
</dbReference>
<dbReference type="SUPFAM" id="SSF49764">
    <property type="entry name" value="HSP20-like chaperones"/>
    <property type="match status" value="1"/>
</dbReference>
<dbReference type="InterPro" id="IPR008978">
    <property type="entry name" value="HSP20-like_chaperone"/>
</dbReference>
<evidence type="ECO:0000259" key="3">
    <source>
        <dbReference type="PROSITE" id="PS01031"/>
    </source>
</evidence>
<keyword evidence="5" id="KW-1185">Reference proteome</keyword>